<sequence>MKHTAVNPYLPLYEYVPDGEPRLFDGRVYLYGSHDTAGGGFFCLEDYVAWSAPEDDLGDWRYEGVIYRKDQDPSNPDGKLELFAPDVVQGPDGHYYLYYCLRMRREFGVAVSDSPAGPFAFYSHIQKPDGSVLEDAMPYDPSVLVDEDGKIYLYYGFASEMLGKKYGFVKSPGAMMVQLDSDMRTAVTEPVLCIPGEDEAPGTSFAGHAYVEAPSMRRFGDLYYFVYSSQRWHELCYAVSSRPDGGFIYGGVIVDNADLGLNGRTLPVCMPGNNHGGLIQAGGKCYMFYHRHTNCTSFSRQGCAEQVQLLPGGRIPQVEVTSCGLNGGPLPAEGNWPAAIACQLYGADQASMLDFRNVVRNTVPFITETGTGSPSPQQFICNIQGGTVAGYKYFVFSAALAVVTLWLRGTMAGALRLCLDAPDAPPAAQSPLELAAADWQPVTLTLPSLPTGTHSLYFCFDGAGRCDFLRFTFH</sequence>
<comment type="caution">
    <text evidence="8">The sequence shown here is derived from an EMBL/GenBank/DDBJ whole genome shotgun (WGS) entry which is preliminary data.</text>
</comment>
<feature type="site" description="Important for catalytic activity, responsible for pKa modulation of the active site Glu and correct orientation of both the proton donor and substrate" evidence="6">
    <location>
        <position position="140"/>
    </location>
</feature>
<dbReference type="InterPro" id="IPR052176">
    <property type="entry name" value="Glycosyl_Hydrlase_43_Enz"/>
</dbReference>
<dbReference type="PANTHER" id="PTHR43772">
    <property type="entry name" value="ENDO-1,4-BETA-XYLANASE"/>
    <property type="match status" value="1"/>
</dbReference>
<dbReference type="Proteomes" id="UP000449193">
    <property type="component" value="Unassembled WGS sequence"/>
</dbReference>
<evidence type="ECO:0000256" key="7">
    <source>
        <dbReference type="RuleBase" id="RU361187"/>
    </source>
</evidence>
<keyword evidence="3 7" id="KW-0378">Hydrolase</keyword>
<dbReference type="InterPro" id="IPR006710">
    <property type="entry name" value="Glyco_hydro_43"/>
</dbReference>
<evidence type="ECO:0000256" key="4">
    <source>
        <dbReference type="ARBA" id="ARBA00023277"/>
    </source>
</evidence>
<dbReference type="RefSeq" id="WP_155201271.1">
    <property type="nucleotide sequence ID" value="NZ_WMZL01000008.1"/>
</dbReference>
<dbReference type="InterPro" id="IPR023296">
    <property type="entry name" value="Glyco_hydro_beta-prop_sf"/>
</dbReference>
<accession>A0A6I3QE49</accession>
<dbReference type="Gene3D" id="2.115.10.20">
    <property type="entry name" value="Glycosyl hydrolase domain, family 43"/>
    <property type="match status" value="1"/>
</dbReference>
<comment type="similarity">
    <text evidence="1 7">Belongs to the glycosyl hydrolase 43 family.</text>
</comment>
<evidence type="ECO:0000256" key="5">
    <source>
        <dbReference type="ARBA" id="ARBA00023295"/>
    </source>
</evidence>
<keyword evidence="4" id="KW-0119">Carbohydrate metabolism</keyword>
<keyword evidence="5 7" id="KW-0326">Glycosidase</keyword>
<reference evidence="8 9" key="1">
    <citation type="journal article" date="2019" name="Nat. Med.">
        <title>A library of human gut bacterial isolates paired with longitudinal multiomics data enables mechanistic microbiome research.</title>
        <authorList>
            <person name="Poyet M."/>
            <person name="Groussin M."/>
            <person name="Gibbons S.M."/>
            <person name="Avila-Pacheco J."/>
            <person name="Jiang X."/>
            <person name="Kearney S.M."/>
            <person name="Perrotta A.R."/>
            <person name="Berdy B."/>
            <person name="Zhao S."/>
            <person name="Lieberman T.D."/>
            <person name="Swanson P.K."/>
            <person name="Smith M."/>
            <person name="Roesemann S."/>
            <person name="Alexander J.E."/>
            <person name="Rich S.A."/>
            <person name="Livny J."/>
            <person name="Vlamakis H."/>
            <person name="Clish C."/>
            <person name="Bullock K."/>
            <person name="Deik A."/>
            <person name="Scott J."/>
            <person name="Pierce K.A."/>
            <person name="Xavier R.J."/>
            <person name="Alm E.J."/>
        </authorList>
    </citation>
    <scope>NUCLEOTIDE SEQUENCE [LARGE SCALE GENOMIC DNA]</scope>
    <source>
        <strain evidence="8 9">BIOML-A7</strain>
    </source>
</reference>
<evidence type="ECO:0000313" key="9">
    <source>
        <dbReference type="Proteomes" id="UP000449193"/>
    </source>
</evidence>
<dbReference type="GO" id="GO:0045493">
    <property type="term" value="P:xylan catabolic process"/>
    <property type="evidence" value="ECO:0007669"/>
    <property type="project" value="UniProtKB-KW"/>
</dbReference>
<protein>
    <submittedName>
        <fullName evidence="8">Family 43 glycosylhydrolase</fullName>
    </submittedName>
</protein>
<gene>
    <name evidence="8" type="ORF">GMD52_09125</name>
</gene>
<keyword evidence="2" id="KW-0858">Xylan degradation</keyword>
<dbReference type="GO" id="GO:0004553">
    <property type="term" value="F:hydrolase activity, hydrolyzing O-glycosyl compounds"/>
    <property type="evidence" value="ECO:0007669"/>
    <property type="project" value="InterPro"/>
</dbReference>
<evidence type="ECO:0000256" key="3">
    <source>
        <dbReference type="ARBA" id="ARBA00022801"/>
    </source>
</evidence>
<proteinExistence type="inferred from homology"/>
<dbReference type="EMBL" id="WMZR01000010">
    <property type="protein sequence ID" value="MTS51700.1"/>
    <property type="molecule type" value="Genomic_DNA"/>
</dbReference>
<evidence type="ECO:0000256" key="2">
    <source>
        <dbReference type="ARBA" id="ARBA00022651"/>
    </source>
</evidence>
<keyword evidence="2" id="KW-0624">Polysaccharide degradation</keyword>
<dbReference type="InterPro" id="IPR008979">
    <property type="entry name" value="Galactose-bd-like_sf"/>
</dbReference>
<evidence type="ECO:0000256" key="1">
    <source>
        <dbReference type="ARBA" id="ARBA00009865"/>
    </source>
</evidence>
<evidence type="ECO:0000313" key="8">
    <source>
        <dbReference type="EMBL" id="MTS51700.1"/>
    </source>
</evidence>
<dbReference type="PANTHER" id="PTHR43772:SF2">
    <property type="entry name" value="PUTATIVE (AFU_ORTHOLOGUE AFUA_2G04480)-RELATED"/>
    <property type="match status" value="1"/>
</dbReference>
<dbReference type="CDD" id="cd18620">
    <property type="entry name" value="GH43_XylA-like"/>
    <property type="match status" value="1"/>
</dbReference>
<organism evidence="8 9">
    <name type="scientific">Ruthenibacterium lactatiformans</name>
    <dbReference type="NCBI Taxonomy" id="1550024"/>
    <lineage>
        <taxon>Bacteria</taxon>
        <taxon>Bacillati</taxon>
        <taxon>Bacillota</taxon>
        <taxon>Clostridia</taxon>
        <taxon>Eubacteriales</taxon>
        <taxon>Oscillospiraceae</taxon>
        <taxon>Ruthenibacterium</taxon>
    </lineage>
</organism>
<evidence type="ECO:0000256" key="6">
    <source>
        <dbReference type="PIRSR" id="PIRSR606710-2"/>
    </source>
</evidence>
<dbReference type="SUPFAM" id="SSF49785">
    <property type="entry name" value="Galactose-binding domain-like"/>
    <property type="match status" value="1"/>
</dbReference>
<dbReference type="AlphaFoldDB" id="A0A6I3QE49"/>
<dbReference type="Pfam" id="PF04616">
    <property type="entry name" value="Glyco_hydro_43"/>
    <property type="match status" value="1"/>
</dbReference>
<dbReference type="SUPFAM" id="SSF75005">
    <property type="entry name" value="Arabinanase/levansucrase/invertase"/>
    <property type="match status" value="1"/>
</dbReference>
<dbReference type="Gene3D" id="2.60.120.260">
    <property type="entry name" value="Galactose-binding domain-like"/>
    <property type="match status" value="1"/>
</dbReference>
<name>A0A6I3QE49_9FIRM</name>